<protein>
    <submittedName>
        <fullName evidence="2">Uncharacterized protein</fullName>
    </submittedName>
</protein>
<dbReference type="EMBL" id="LXQA010500364">
    <property type="protein sequence ID" value="MCI55703.1"/>
    <property type="molecule type" value="Genomic_DNA"/>
</dbReference>
<evidence type="ECO:0000313" key="3">
    <source>
        <dbReference type="Proteomes" id="UP000265520"/>
    </source>
</evidence>
<feature type="compositionally biased region" description="Basic and acidic residues" evidence="1">
    <location>
        <begin position="31"/>
        <end position="46"/>
    </location>
</feature>
<feature type="region of interest" description="Disordered" evidence="1">
    <location>
        <begin position="1"/>
        <end position="56"/>
    </location>
</feature>
<name>A0A392T3J7_9FABA</name>
<evidence type="ECO:0000313" key="2">
    <source>
        <dbReference type="EMBL" id="MCI55703.1"/>
    </source>
</evidence>
<sequence>MKSKSSNTKEPNREQTENTSSPPPRKILLATEERRKNNPKALKAETAETGIQTRGC</sequence>
<keyword evidence="3" id="KW-1185">Reference proteome</keyword>
<reference evidence="2 3" key="1">
    <citation type="journal article" date="2018" name="Front. Plant Sci.">
        <title>Red Clover (Trifolium pratense) and Zigzag Clover (T. medium) - A Picture of Genomic Similarities and Differences.</title>
        <authorList>
            <person name="Dluhosova J."/>
            <person name="Istvanek J."/>
            <person name="Nedelnik J."/>
            <person name="Repkova J."/>
        </authorList>
    </citation>
    <scope>NUCLEOTIDE SEQUENCE [LARGE SCALE GENOMIC DNA]</scope>
    <source>
        <strain evidence="3">cv. 10/8</strain>
        <tissue evidence="2">Leaf</tissue>
    </source>
</reference>
<organism evidence="2 3">
    <name type="scientific">Trifolium medium</name>
    <dbReference type="NCBI Taxonomy" id="97028"/>
    <lineage>
        <taxon>Eukaryota</taxon>
        <taxon>Viridiplantae</taxon>
        <taxon>Streptophyta</taxon>
        <taxon>Embryophyta</taxon>
        <taxon>Tracheophyta</taxon>
        <taxon>Spermatophyta</taxon>
        <taxon>Magnoliopsida</taxon>
        <taxon>eudicotyledons</taxon>
        <taxon>Gunneridae</taxon>
        <taxon>Pentapetalae</taxon>
        <taxon>rosids</taxon>
        <taxon>fabids</taxon>
        <taxon>Fabales</taxon>
        <taxon>Fabaceae</taxon>
        <taxon>Papilionoideae</taxon>
        <taxon>50 kb inversion clade</taxon>
        <taxon>NPAAA clade</taxon>
        <taxon>Hologalegina</taxon>
        <taxon>IRL clade</taxon>
        <taxon>Trifolieae</taxon>
        <taxon>Trifolium</taxon>
    </lineage>
</organism>
<dbReference type="Proteomes" id="UP000265520">
    <property type="component" value="Unassembled WGS sequence"/>
</dbReference>
<feature type="non-terminal residue" evidence="2">
    <location>
        <position position="56"/>
    </location>
</feature>
<proteinExistence type="predicted"/>
<dbReference type="AlphaFoldDB" id="A0A392T3J7"/>
<accession>A0A392T3J7</accession>
<evidence type="ECO:0000256" key="1">
    <source>
        <dbReference type="SAM" id="MobiDB-lite"/>
    </source>
</evidence>
<comment type="caution">
    <text evidence="2">The sequence shown here is derived from an EMBL/GenBank/DDBJ whole genome shotgun (WGS) entry which is preliminary data.</text>
</comment>